<gene>
    <name evidence="3" type="primary">WBGene00282593</name>
</gene>
<name>A0A2A6CXH7_PRIPA</name>
<feature type="transmembrane region" description="Helical" evidence="2">
    <location>
        <begin position="154"/>
        <end position="176"/>
    </location>
</feature>
<keyword evidence="2" id="KW-0472">Membrane</keyword>
<dbReference type="AlphaFoldDB" id="A0A2A6CXH7"/>
<reference evidence="4" key="1">
    <citation type="journal article" date="2008" name="Nat. Genet.">
        <title>The Pristionchus pacificus genome provides a unique perspective on nematode lifestyle and parasitism.</title>
        <authorList>
            <person name="Dieterich C."/>
            <person name="Clifton S.W."/>
            <person name="Schuster L.N."/>
            <person name="Chinwalla A."/>
            <person name="Delehaunty K."/>
            <person name="Dinkelacker I."/>
            <person name="Fulton L."/>
            <person name="Fulton R."/>
            <person name="Godfrey J."/>
            <person name="Minx P."/>
            <person name="Mitreva M."/>
            <person name="Roeseler W."/>
            <person name="Tian H."/>
            <person name="Witte H."/>
            <person name="Yang S.P."/>
            <person name="Wilson R.K."/>
            <person name="Sommer R.J."/>
        </authorList>
    </citation>
    <scope>NUCLEOTIDE SEQUENCE [LARGE SCALE GENOMIC DNA]</scope>
    <source>
        <strain evidence="4">PS312</strain>
    </source>
</reference>
<feature type="compositionally biased region" description="Polar residues" evidence="1">
    <location>
        <begin position="1"/>
        <end position="19"/>
    </location>
</feature>
<evidence type="ECO:0000313" key="4">
    <source>
        <dbReference type="Proteomes" id="UP000005239"/>
    </source>
</evidence>
<keyword evidence="2" id="KW-0812">Transmembrane</keyword>
<evidence type="ECO:0000256" key="2">
    <source>
        <dbReference type="SAM" id="Phobius"/>
    </source>
</evidence>
<keyword evidence="2" id="KW-1133">Transmembrane helix</keyword>
<feature type="region of interest" description="Disordered" evidence="1">
    <location>
        <begin position="1"/>
        <end position="21"/>
    </location>
</feature>
<evidence type="ECO:0000256" key="1">
    <source>
        <dbReference type="SAM" id="MobiDB-lite"/>
    </source>
</evidence>
<organism evidence="3 4">
    <name type="scientific">Pristionchus pacificus</name>
    <name type="common">Parasitic nematode worm</name>
    <dbReference type="NCBI Taxonomy" id="54126"/>
    <lineage>
        <taxon>Eukaryota</taxon>
        <taxon>Metazoa</taxon>
        <taxon>Ecdysozoa</taxon>
        <taxon>Nematoda</taxon>
        <taxon>Chromadorea</taxon>
        <taxon>Rhabditida</taxon>
        <taxon>Rhabditina</taxon>
        <taxon>Diplogasteromorpha</taxon>
        <taxon>Diplogasteroidea</taxon>
        <taxon>Neodiplogasteridae</taxon>
        <taxon>Pristionchus</taxon>
    </lineage>
</organism>
<keyword evidence="4" id="KW-1185">Reference proteome</keyword>
<evidence type="ECO:0000313" key="3">
    <source>
        <dbReference type="EnsemblMetazoa" id="PPA44224.1"/>
    </source>
</evidence>
<reference evidence="3" key="2">
    <citation type="submission" date="2022-06" db="UniProtKB">
        <authorList>
            <consortium name="EnsemblMetazoa"/>
        </authorList>
    </citation>
    <scope>IDENTIFICATION</scope>
    <source>
        <strain evidence="3">PS312</strain>
    </source>
</reference>
<dbReference type="EnsemblMetazoa" id="PPA44224.1">
    <property type="protein sequence ID" value="PPA44224.1"/>
    <property type="gene ID" value="WBGene00282593"/>
</dbReference>
<protein>
    <submittedName>
        <fullName evidence="3">Uncharacterized protein</fullName>
    </submittedName>
</protein>
<proteinExistence type="predicted"/>
<accession>A0A2A6CXH7</accession>
<dbReference type="Proteomes" id="UP000005239">
    <property type="component" value="Unassembled WGS sequence"/>
</dbReference>
<accession>A0A8R1V4L5</accession>
<sequence>MQLSSTGCKAQKGGQSTEKTGMDRPELATFCNCNKIKKELGNGARVRKKKDIPSLTPGIVKGNPHMQVAKGRGSIDWQKNGPGKWSSVDVDILLLKLSETLADIWLDNRLIKAVLIFAELCTVMTGTDRTESEFLRWLTKEAYQKKSVSLNPSLCVEATLIILIVHTVAICVLLAFDFDAHIRKP</sequence>